<feature type="transmembrane region" description="Helical" evidence="4">
    <location>
        <begin position="42"/>
        <end position="62"/>
    </location>
</feature>
<dbReference type="Pfam" id="PF02518">
    <property type="entry name" value="HATPase_c"/>
    <property type="match status" value="1"/>
</dbReference>
<protein>
    <recommendedName>
        <fullName evidence="5">Histidine kinase/HSP90-like ATPase domain-containing protein</fullName>
    </recommendedName>
</protein>
<accession>A0ABP9AU75</accession>
<dbReference type="Proteomes" id="UP001501645">
    <property type="component" value="Unassembled WGS sequence"/>
</dbReference>
<evidence type="ECO:0000256" key="1">
    <source>
        <dbReference type="ARBA" id="ARBA00022679"/>
    </source>
</evidence>
<keyword evidence="4" id="KW-1133">Transmembrane helix</keyword>
<evidence type="ECO:0000256" key="3">
    <source>
        <dbReference type="ARBA" id="ARBA00023012"/>
    </source>
</evidence>
<feature type="transmembrane region" description="Helical" evidence="4">
    <location>
        <begin position="74"/>
        <end position="92"/>
    </location>
</feature>
<keyword evidence="1" id="KW-0808">Transferase</keyword>
<name>A0ABP9AU75_9MICO</name>
<organism evidence="6 7">
    <name type="scientific">Microbacterium gilvum</name>
    <dbReference type="NCBI Taxonomy" id="1336204"/>
    <lineage>
        <taxon>Bacteria</taxon>
        <taxon>Bacillati</taxon>
        <taxon>Actinomycetota</taxon>
        <taxon>Actinomycetes</taxon>
        <taxon>Micrococcales</taxon>
        <taxon>Microbacteriaceae</taxon>
        <taxon>Microbacterium</taxon>
    </lineage>
</organism>
<gene>
    <name evidence="6" type="ORF">GCM10023351_35120</name>
</gene>
<reference evidence="7" key="1">
    <citation type="journal article" date="2019" name="Int. J. Syst. Evol. Microbiol.">
        <title>The Global Catalogue of Microorganisms (GCM) 10K type strain sequencing project: providing services to taxonomists for standard genome sequencing and annotation.</title>
        <authorList>
            <consortium name="The Broad Institute Genomics Platform"/>
            <consortium name="The Broad Institute Genome Sequencing Center for Infectious Disease"/>
            <person name="Wu L."/>
            <person name="Ma J."/>
        </authorList>
    </citation>
    <scope>NUCLEOTIDE SEQUENCE [LARGE SCALE GENOMIC DNA]</scope>
    <source>
        <strain evidence="7">JCM 18537</strain>
    </source>
</reference>
<evidence type="ECO:0000256" key="4">
    <source>
        <dbReference type="SAM" id="Phobius"/>
    </source>
</evidence>
<dbReference type="EMBL" id="BAABKO010000009">
    <property type="protein sequence ID" value="GAA4786282.1"/>
    <property type="molecule type" value="Genomic_DNA"/>
</dbReference>
<dbReference type="PANTHER" id="PTHR24421">
    <property type="entry name" value="NITRATE/NITRITE SENSOR PROTEIN NARX-RELATED"/>
    <property type="match status" value="1"/>
</dbReference>
<feature type="transmembrane region" description="Helical" evidence="4">
    <location>
        <begin position="99"/>
        <end position="117"/>
    </location>
</feature>
<dbReference type="SUPFAM" id="SSF55874">
    <property type="entry name" value="ATPase domain of HSP90 chaperone/DNA topoisomerase II/histidine kinase"/>
    <property type="match status" value="1"/>
</dbReference>
<feature type="domain" description="Histidine kinase/HSP90-like ATPase" evidence="5">
    <location>
        <begin position="325"/>
        <end position="413"/>
    </location>
</feature>
<keyword evidence="3" id="KW-0902">Two-component regulatory system</keyword>
<evidence type="ECO:0000256" key="2">
    <source>
        <dbReference type="ARBA" id="ARBA00022777"/>
    </source>
</evidence>
<dbReference type="InterPro" id="IPR003594">
    <property type="entry name" value="HATPase_dom"/>
</dbReference>
<feature type="transmembrane region" description="Helical" evidence="4">
    <location>
        <begin position="129"/>
        <end position="162"/>
    </location>
</feature>
<dbReference type="Gene3D" id="3.30.565.10">
    <property type="entry name" value="Histidine kinase-like ATPase, C-terminal domain"/>
    <property type="match status" value="1"/>
</dbReference>
<evidence type="ECO:0000313" key="7">
    <source>
        <dbReference type="Proteomes" id="UP001501645"/>
    </source>
</evidence>
<keyword evidence="4" id="KW-0812">Transmembrane</keyword>
<evidence type="ECO:0000259" key="5">
    <source>
        <dbReference type="Pfam" id="PF02518"/>
    </source>
</evidence>
<feature type="transmembrane region" description="Helical" evidence="4">
    <location>
        <begin position="183"/>
        <end position="200"/>
    </location>
</feature>
<dbReference type="InterPro" id="IPR036890">
    <property type="entry name" value="HATPase_C_sf"/>
</dbReference>
<keyword evidence="2" id="KW-0418">Kinase</keyword>
<dbReference type="RefSeq" id="WP_345442364.1">
    <property type="nucleotide sequence ID" value="NZ_BAABKO010000009.1"/>
</dbReference>
<evidence type="ECO:0000313" key="6">
    <source>
        <dbReference type="EMBL" id="GAA4786282.1"/>
    </source>
</evidence>
<sequence>MDGGRRQDGHDAITAAWSQLPLRRHAVADIGRGFTSTRMERILQIAVGLACAVLGAQAFGTATSSDLEPPLRTIVTMSVFALLAVMIVLCVVGRGARHAAAAFAVAFPAALVVLWPLPAPAFEPEGGSWVFFLLNAAPAAAALVFPLPWQIAWTAGVPLLFAAMRLTRRGFTAENWLSSIYDVSLALIVGTIVLAIVWMFRSLASGVDEARAAAIAEYSAAAAAEATERERVEVAALMHDSVLAALIAAGRAESPRERQLAVSMAQEALTRLANAESDEPEGSDEPVTSGWVRGEVRAQARALGVELAVDGPDRVMPGIPGRVARALVLAATQAVANAVEHAGGAGLRASIRSSSGRLEIVVADTGGGVDLAAIAPDRLGIRASIVARVAAVGGRARIDSGPSGTVVTLVWPADGDRA</sequence>
<keyword evidence="4" id="KW-0472">Membrane</keyword>
<dbReference type="InterPro" id="IPR050482">
    <property type="entry name" value="Sensor_HK_TwoCompSys"/>
</dbReference>
<proteinExistence type="predicted"/>
<comment type="caution">
    <text evidence="6">The sequence shown here is derived from an EMBL/GenBank/DDBJ whole genome shotgun (WGS) entry which is preliminary data.</text>
</comment>
<keyword evidence="7" id="KW-1185">Reference proteome</keyword>